<dbReference type="SMART" id="SM00753">
    <property type="entry name" value="PAM"/>
    <property type="match status" value="1"/>
</dbReference>
<dbReference type="GO" id="GO:0070390">
    <property type="term" value="C:transcription export complex 2"/>
    <property type="evidence" value="ECO:0007669"/>
    <property type="project" value="TreeGrafter"/>
</dbReference>
<dbReference type="GO" id="GO:0003690">
    <property type="term" value="F:double-stranded DNA binding"/>
    <property type="evidence" value="ECO:0007669"/>
    <property type="project" value="InterPro"/>
</dbReference>
<dbReference type="InterPro" id="IPR036388">
    <property type="entry name" value="WH-like_DNA-bd_sf"/>
</dbReference>
<dbReference type="Proteomes" id="UP000318582">
    <property type="component" value="Unassembled WGS sequence"/>
</dbReference>
<dbReference type="EMBL" id="QEAQ01000117">
    <property type="protein sequence ID" value="TPX55270.1"/>
    <property type="molecule type" value="Genomic_DNA"/>
</dbReference>
<organism evidence="1 2">
    <name type="scientific">Powellomyces hirtus</name>
    <dbReference type="NCBI Taxonomy" id="109895"/>
    <lineage>
        <taxon>Eukaryota</taxon>
        <taxon>Fungi</taxon>
        <taxon>Fungi incertae sedis</taxon>
        <taxon>Chytridiomycota</taxon>
        <taxon>Chytridiomycota incertae sedis</taxon>
        <taxon>Chytridiomycetes</taxon>
        <taxon>Spizellomycetales</taxon>
        <taxon>Powellomycetaceae</taxon>
        <taxon>Powellomyces</taxon>
    </lineage>
</organism>
<evidence type="ECO:0008006" key="3">
    <source>
        <dbReference type="Google" id="ProtNLM"/>
    </source>
</evidence>
<comment type="caution">
    <text evidence="1">The sequence shown here is derived from an EMBL/GenBank/DDBJ whole genome shotgun (WGS) entry which is preliminary data.</text>
</comment>
<dbReference type="PANTHER" id="PTHR12732">
    <property type="entry name" value="UNCHARACTERIZED PROTEASOME COMPONENT REGION PCI-CONTAINING"/>
    <property type="match status" value="1"/>
</dbReference>
<proteinExistence type="predicted"/>
<reference evidence="1 2" key="1">
    <citation type="journal article" date="2019" name="Sci. Rep.">
        <title>Comparative genomics of chytrid fungi reveal insights into the obligate biotrophic and pathogenic lifestyle of Synchytrium endobioticum.</title>
        <authorList>
            <person name="van de Vossenberg B.T.L.H."/>
            <person name="Warris S."/>
            <person name="Nguyen H.D.T."/>
            <person name="van Gent-Pelzer M.P.E."/>
            <person name="Joly D.L."/>
            <person name="van de Geest H.C."/>
            <person name="Bonants P.J.M."/>
            <person name="Smith D.S."/>
            <person name="Levesque C.A."/>
            <person name="van der Lee T.A.J."/>
        </authorList>
    </citation>
    <scope>NUCLEOTIDE SEQUENCE [LARGE SCALE GENOMIC DNA]</scope>
    <source>
        <strain evidence="1 2">CBS 809.83</strain>
    </source>
</reference>
<dbReference type="GO" id="GO:0003723">
    <property type="term" value="F:RNA binding"/>
    <property type="evidence" value="ECO:0007669"/>
    <property type="project" value="InterPro"/>
</dbReference>
<name>A0A507DWM1_9FUNG</name>
<accession>A0A507DWM1</accession>
<dbReference type="GO" id="GO:0006368">
    <property type="term" value="P:transcription elongation by RNA polymerase II"/>
    <property type="evidence" value="ECO:0007669"/>
    <property type="project" value="TreeGrafter"/>
</dbReference>
<dbReference type="Gene3D" id="1.10.10.10">
    <property type="entry name" value="Winged helix-like DNA-binding domain superfamily/Winged helix DNA-binding domain"/>
    <property type="match status" value="1"/>
</dbReference>
<dbReference type="PANTHER" id="PTHR12732:SF8">
    <property type="entry name" value="NUCLEAR MRNA EXPORT PROTEIN THP1"/>
    <property type="match status" value="1"/>
</dbReference>
<gene>
    <name evidence="1" type="ORF">PhCBS80983_g05460</name>
</gene>
<keyword evidence="2" id="KW-1185">Reference proteome</keyword>
<dbReference type="GO" id="GO:0016973">
    <property type="term" value="P:poly(A)+ mRNA export from nucleus"/>
    <property type="evidence" value="ECO:0007669"/>
    <property type="project" value="TreeGrafter"/>
</dbReference>
<evidence type="ECO:0000313" key="1">
    <source>
        <dbReference type="EMBL" id="TPX55270.1"/>
    </source>
</evidence>
<dbReference type="GO" id="GO:0000973">
    <property type="term" value="P:post-transcriptional tethering of RNA polymerase II gene DNA at nuclear periphery"/>
    <property type="evidence" value="ECO:0007669"/>
    <property type="project" value="TreeGrafter"/>
</dbReference>
<dbReference type="STRING" id="109895.A0A507DWM1"/>
<evidence type="ECO:0000313" key="2">
    <source>
        <dbReference type="Proteomes" id="UP000318582"/>
    </source>
</evidence>
<dbReference type="AlphaFoldDB" id="A0A507DWM1"/>
<protein>
    <recommendedName>
        <fullName evidence="3">PCI domain-containing protein</fullName>
    </recommendedName>
</protein>
<sequence length="568" mass="63716">MSSPLNTYLSQISQAIYTENGATLAALTNPQFPQDWLAQVQPELQKLSQLQANGQDDPFPELVARAGINDPYTEFVIAFLKYLDVRDQRDLYDNAGAVFAHSTRDVDYDALGNVTPSPENSGDWDEPENRSFISQLGIQSDGVIRFAESAHFMRVGKECGAGQAMYWSAGLQGSQFVVVNYLPVQWTHSTFTPSAFTRSSFPYRQWHAPILKTLCEGLIRLALDRDAFLSKKLGNRKTTAFNLQNRFSVLMSHILADKQGVDERKSAALLVTNIALRFYVRIDEWQLCNKLHGQIERGRLDLTQYPKSQRVTYHFMIGRLKLFYHAFKAAEKHFAFALQHCHKDAIANRQRIFPLMIATRLVRGMLPSDHLLQKYNLTAQFAPLIYAFRKGHFAQYHAAVEAHASYFASLNVLYILQYRTTALLYRNLFRTVYLISDQSGGAKPLEYDALLRAARFVGAPDIDMNGIESVITLLIAHGYLKGYTLPGRGKVVLSKTNPFPHPYEAAQARASGSAAAAAVKARPKPMRRTSALPSPAANMSFGNTAIGHHPVGTPHHFLPVARRPSRRI</sequence>
<dbReference type="InterPro" id="IPR045114">
    <property type="entry name" value="Csn12-like"/>
</dbReference>